<keyword evidence="5" id="KW-1185">Reference proteome</keyword>
<dbReference type="GO" id="GO:0016853">
    <property type="term" value="F:isomerase activity"/>
    <property type="evidence" value="ECO:0007669"/>
    <property type="project" value="UniProtKB-KW"/>
</dbReference>
<dbReference type="AlphaFoldDB" id="A0A934JTS5"/>
<evidence type="ECO:0000256" key="2">
    <source>
        <dbReference type="ARBA" id="ARBA00023235"/>
    </source>
</evidence>
<reference evidence="4" key="1">
    <citation type="submission" date="2020-12" db="EMBL/GenBank/DDBJ databases">
        <title>Marinomonas arctica sp. nov., a psychrotolerant bacterium isolated from the Arctic.</title>
        <authorList>
            <person name="Zhang Y."/>
        </authorList>
    </citation>
    <scope>NUCLEOTIDE SEQUENCE</scope>
    <source>
        <strain evidence="4">C1424</strain>
    </source>
</reference>
<dbReference type="Pfam" id="PF02567">
    <property type="entry name" value="PhzC-PhzF"/>
    <property type="match status" value="1"/>
</dbReference>
<comment type="caution">
    <text evidence="4">The sequence shown here is derived from an EMBL/GenBank/DDBJ whole genome shotgun (WGS) entry which is preliminary data.</text>
</comment>
<organism evidence="4 5">
    <name type="scientific">Marinomonas transparens</name>
    <dbReference type="NCBI Taxonomy" id="2795388"/>
    <lineage>
        <taxon>Bacteria</taxon>
        <taxon>Pseudomonadati</taxon>
        <taxon>Pseudomonadota</taxon>
        <taxon>Gammaproteobacteria</taxon>
        <taxon>Oceanospirillales</taxon>
        <taxon>Oceanospirillaceae</taxon>
        <taxon>Marinomonas</taxon>
    </lineage>
</organism>
<evidence type="ECO:0000256" key="3">
    <source>
        <dbReference type="PIRSR" id="PIRSR016184-1"/>
    </source>
</evidence>
<dbReference type="InterPro" id="IPR003719">
    <property type="entry name" value="Phenazine_PhzF-like"/>
</dbReference>
<evidence type="ECO:0000313" key="4">
    <source>
        <dbReference type="EMBL" id="MBJ7536907.1"/>
    </source>
</evidence>
<proteinExistence type="inferred from homology"/>
<feature type="active site" evidence="3">
    <location>
        <position position="47"/>
    </location>
</feature>
<gene>
    <name evidence="4" type="ORF">I8J31_04350</name>
</gene>
<dbReference type="PANTHER" id="PTHR13774:SF39">
    <property type="entry name" value="BIOSYNTHESIS PROTEIN, PUTATIVE-RELATED"/>
    <property type="match status" value="1"/>
</dbReference>
<dbReference type="SUPFAM" id="SSF54506">
    <property type="entry name" value="Diaminopimelate epimerase-like"/>
    <property type="match status" value="1"/>
</dbReference>
<dbReference type="PIRSF" id="PIRSF016184">
    <property type="entry name" value="PhzC_PhzF"/>
    <property type="match status" value="1"/>
</dbReference>
<evidence type="ECO:0000256" key="1">
    <source>
        <dbReference type="ARBA" id="ARBA00008270"/>
    </source>
</evidence>
<evidence type="ECO:0000313" key="5">
    <source>
        <dbReference type="Proteomes" id="UP000628710"/>
    </source>
</evidence>
<dbReference type="NCBIfam" id="TIGR00654">
    <property type="entry name" value="PhzF_family"/>
    <property type="match status" value="1"/>
</dbReference>
<dbReference type="Proteomes" id="UP000628710">
    <property type="component" value="Unassembled WGS sequence"/>
</dbReference>
<keyword evidence="2" id="KW-0413">Isomerase</keyword>
<accession>A0A934JTS5</accession>
<name>A0A934JTS5_9GAMM</name>
<sequence>MAQVEVHLVRAFSISESGGNLAGVVLNADTLTRQQKQHIAMEVGVSEVAFISQSEKAHFQVSFYTPTGEVGFCGHATLGAFWLLHHLKLISVGRFQQETKAGILDVEVLSHGDIVMDQSLPVWLTEFQAFEVAPLLGIDAQLIDQTELPVQVISTGLADVIIPVPYGVLDLLEPNDAAISNFCRQHKVVGFHVFELNPPTEFYTASCRNFAPLVGIPEESATGSSNGALACYLNKHFGYLEPVFEQGRVMDMSSRVMTKLMERNGQVMRVQVGGEATFEKRLLINTDDCKG</sequence>
<dbReference type="GO" id="GO:0005737">
    <property type="term" value="C:cytoplasm"/>
    <property type="evidence" value="ECO:0007669"/>
    <property type="project" value="TreeGrafter"/>
</dbReference>
<dbReference type="PANTHER" id="PTHR13774">
    <property type="entry name" value="PHENAZINE BIOSYNTHESIS PROTEIN"/>
    <property type="match status" value="1"/>
</dbReference>
<comment type="similarity">
    <text evidence="1">Belongs to the PhzF family.</text>
</comment>
<protein>
    <submittedName>
        <fullName evidence="4">PhzF family phenazine biosynthesis protein</fullName>
    </submittedName>
</protein>
<dbReference type="RefSeq" id="WP_199467066.1">
    <property type="nucleotide sequence ID" value="NZ_JAEMNX010000002.1"/>
</dbReference>
<dbReference type="EMBL" id="JAEMNX010000002">
    <property type="protein sequence ID" value="MBJ7536907.1"/>
    <property type="molecule type" value="Genomic_DNA"/>
</dbReference>
<dbReference type="Gene3D" id="3.10.310.10">
    <property type="entry name" value="Diaminopimelate Epimerase, Chain A, domain 1"/>
    <property type="match status" value="2"/>
</dbReference>